<gene>
    <name evidence="3" type="ORF">ISN45_Un92g000030</name>
</gene>
<comment type="caution">
    <text evidence="3">The sequence shown here is derived from an EMBL/GenBank/DDBJ whole genome shotgun (WGS) entry which is preliminary data.</text>
</comment>
<accession>A0A8T1XIT7</accession>
<proteinExistence type="predicted"/>
<feature type="domain" description="DUF4218" evidence="2">
    <location>
        <begin position="451"/>
        <end position="552"/>
    </location>
</feature>
<dbReference type="Proteomes" id="UP000694240">
    <property type="component" value="Unassembled WGS sequence"/>
</dbReference>
<name>A0A8T1XIT7_9BRAS</name>
<dbReference type="EMBL" id="JAEFBK010000092">
    <property type="protein sequence ID" value="KAG7529444.1"/>
    <property type="molecule type" value="Genomic_DNA"/>
</dbReference>
<protein>
    <submittedName>
        <fullName evidence="3">Transposon En/Spm-like</fullName>
    </submittedName>
</protein>
<dbReference type="InterPro" id="IPR025452">
    <property type="entry name" value="DUF4218"/>
</dbReference>
<dbReference type="PANTHER" id="PTHR48258">
    <property type="entry name" value="DUF4218 DOMAIN-CONTAINING PROTEIN-RELATED"/>
    <property type="match status" value="1"/>
</dbReference>
<dbReference type="PANTHER" id="PTHR48258:SF4">
    <property type="entry name" value="DUF4216 DOMAIN-CONTAINING PROTEIN"/>
    <property type="match status" value="1"/>
</dbReference>
<dbReference type="Pfam" id="PF13952">
    <property type="entry name" value="DUF4216"/>
    <property type="match status" value="1"/>
</dbReference>
<organism evidence="3 4">
    <name type="scientific">Arabidopsis thaliana x Arabidopsis arenosa</name>
    <dbReference type="NCBI Taxonomy" id="1240361"/>
    <lineage>
        <taxon>Eukaryota</taxon>
        <taxon>Viridiplantae</taxon>
        <taxon>Streptophyta</taxon>
        <taxon>Embryophyta</taxon>
        <taxon>Tracheophyta</taxon>
        <taxon>Spermatophyta</taxon>
        <taxon>Magnoliopsida</taxon>
        <taxon>eudicotyledons</taxon>
        <taxon>Gunneridae</taxon>
        <taxon>Pentapetalae</taxon>
        <taxon>rosids</taxon>
        <taxon>malvids</taxon>
        <taxon>Brassicales</taxon>
        <taxon>Brassicaceae</taxon>
        <taxon>Camelineae</taxon>
        <taxon>Arabidopsis</taxon>
    </lineage>
</organism>
<evidence type="ECO:0000259" key="2">
    <source>
        <dbReference type="Pfam" id="PF13960"/>
    </source>
</evidence>
<dbReference type="InterPro" id="IPR025312">
    <property type="entry name" value="DUF4216"/>
</dbReference>
<dbReference type="InterPro" id="IPR004242">
    <property type="entry name" value="Transposase_21"/>
</dbReference>
<sequence>MMETTNEEPYHDSVFEAFEAAKEPLYDGCPEGISQLYLSSRMLKAKSDYNMVEACVDELSQTFKAVLPTPNKAPASYYETKKLTQALGLPVYKIDVCENNCMLFWKGEDGELLRCRFCDKDRYHPHNGKGKKRPKQRMFYMPITDRLKRLYQLENTATAMRWHAEHMSPEGEMHHPSDGAAWKHFNEVYPNFAAESRNIYLGLSTDGFNPVGMNGEAHSVWPVIVTPYNLPPGMCMKREFFFLSVLVPGPKHPKKSLDIYLQPLIEELQSLWIDGAEAYDVSKKQKFTMRAALMWTISDFPAYGMLSGWMTHGRLSCPYCLDDTKSFWLPNGRKHSWFDCHRMFLPQDHPYRKNVQAFRGGKEVRDDPPPWLTGEEILYERINNIRGLFRTVDCGGNGHEKPAQTIDGYGVDHNWVKKLSGLKSHDCHVIMQRLLPFAFAELLPKSIHTAISAKILRKDDVALLKANIAVKLCNLEKIFPPSFFDVMEHLPVHLPDEAALGGPVQYRWMYPFERYMYHLKRKVKNKAHIAGSIVAQCVNEEIANASANYFGHPEVRDDVVPVPGEIRFTYFYPDVPSLFYHEGRVSGKATNGWFNDQDYTVLQTFLLLNCDTFEPYERMFEEYMTEQIPRITSKEMGKAKDEHFAEWCKDYINDATESFQFPLWMLDFIQGPNRNYTSWPIYHSRGYCFHTHNHGQDKKTQNYGVYVRGTTDTDYYGLIEEIMMIQYHGAVGLKAMIFKCRWFDTTIGRGIRKHPSGIIDVAPRRHYEKYDPFILSGNCDQVCFIPYPRVRHTVANDWWACTKVMPRGVRETAEDALIALQDDTHNHFVAPSTIVRIESHVVEDDADYDILPVAPPNDEYISEEELEDSCDDSDSASE</sequence>
<evidence type="ECO:0000259" key="1">
    <source>
        <dbReference type="Pfam" id="PF13952"/>
    </source>
</evidence>
<feature type="domain" description="DUF4216" evidence="1">
    <location>
        <begin position="725"/>
        <end position="800"/>
    </location>
</feature>
<evidence type="ECO:0000313" key="3">
    <source>
        <dbReference type="EMBL" id="KAG7529444.1"/>
    </source>
</evidence>
<evidence type="ECO:0000313" key="4">
    <source>
        <dbReference type="Proteomes" id="UP000694240"/>
    </source>
</evidence>
<dbReference type="Pfam" id="PF13960">
    <property type="entry name" value="DUF4218"/>
    <property type="match status" value="1"/>
</dbReference>
<dbReference type="Pfam" id="PF02992">
    <property type="entry name" value="Transposase_21"/>
    <property type="match status" value="1"/>
</dbReference>
<keyword evidence="4" id="KW-1185">Reference proteome</keyword>
<reference evidence="3 4" key="1">
    <citation type="submission" date="2020-12" db="EMBL/GenBank/DDBJ databases">
        <title>Concerted genomic and epigenomic changes stabilize Arabidopsis allopolyploids.</title>
        <authorList>
            <person name="Chen Z."/>
        </authorList>
    </citation>
    <scope>NUCLEOTIDE SEQUENCE [LARGE SCALE GENOMIC DNA]</scope>
    <source>
        <strain evidence="3">Allo738</strain>
        <tissue evidence="3">Leaf</tissue>
    </source>
</reference>
<dbReference type="AlphaFoldDB" id="A0A8T1XIT7"/>